<protein>
    <submittedName>
        <fullName evidence="2">Uncharacterized protein</fullName>
    </submittedName>
</protein>
<sequence>MGADKQTPKKIKKGVGKVPYYFPPPSLLVYRVTSREIYETLSAGIRLIVWMTDVLEGEQAFKTEDDKKNSAHYPSTHVEKTSTQKTIYSSQKQKNFLKES</sequence>
<feature type="compositionally biased region" description="Polar residues" evidence="1">
    <location>
        <begin position="83"/>
        <end position="94"/>
    </location>
</feature>
<keyword evidence="3" id="KW-1185">Reference proteome</keyword>
<accession>A0A8X6X9U5</accession>
<reference evidence="2" key="1">
    <citation type="submission" date="2020-08" db="EMBL/GenBank/DDBJ databases">
        <title>Multicomponent nature underlies the extraordinary mechanical properties of spider dragline silk.</title>
        <authorList>
            <person name="Kono N."/>
            <person name="Nakamura H."/>
            <person name="Mori M."/>
            <person name="Yoshida Y."/>
            <person name="Ohtoshi R."/>
            <person name="Malay A.D."/>
            <person name="Moran D.A.P."/>
            <person name="Tomita M."/>
            <person name="Numata K."/>
            <person name="Arakawa K."/>
        </authorList>
    </citation>
    <scope>NUCLEOTIDE SEQUENCE</scope>
</reference>
<dbReference type="EMBL" id="BMAV01007161">
    <property type="protein sequence ID" value="GFY49762.1"/>
    <property type="molecule type" value="Genomic_DNA"/>
</dbReference>
<gene>
    <name evidence="2" type="ORF">TNIN_255411</name>
</gene>
<feature type="region of interest" description="Disordered" evidence="1">
    <location>
        <begin position="64"/>
        <end position="100"/>
    </location>
</feature>
<evidence type="ECO:0000313" key="2">
    <source>
        <dbReference type="EMBL" id="GFY49762.1"/>
    </source>
</evidence>
<organism evidence="2 3">
    <name type="scientific">Trichonephila inaurata madagascariensis</name>
    <dbReference type="NCBI Taxonomy" id="2747483"/>
    <lineage>
        <taxon>Eukaryota</taxon>
        <taxon>Metazoa</taxon>
        <taxon>Ecdysozoa</taxon>
        <taxon>Arthropoda</taxon>
        <taxon>Chelicerata</taxon>
        <taxon>Arachnida</taxon>
        <taxon>Araneae</taxon>
        <taxon>Araneomorphae</taxon>
        <taxon>Entelegynae</taxon>
        <taxon>Araneoidea</taxon>
        <taxon>Nephilidae</taxon>
        <taxon>Trichonephila</taxon>
        <taxon>Trichonephila inaurata</taxon>
    </lineage>
</organism>
<dbReference type="Proteomes" id="UP000886998">
    <property type="component" value="Unassembled WGS sequence"/>
</dbReference>
<name>A0A8X6X9U5_9ARAC</name>
<comment type="caution">
    <text evidence="2">The sequence shown here is derived from an EMBL/GenBank/DDBJ whole genome shotgun (WGS) entry which is preliminary data.</text>
</comment>
<proteinExistence type="predicted"/>
<evidence type="ECO:0000256" key="1">
    <source>
        <dbReference type="SAM" id="MobiDB-lite"/>
    </source>
</evidence>
<evidence type="ECO:0000313" key="3">
    <source>
        <dbReference type="Proteomes" id="UP000886998"/>
    </source>
</evidence>
<dbReference type="AlphaFoldDB" id="A0A8X6X9U5"/>